<dbReference type="Pfam" id="PF13030">
    <property type="entry name" value="DUF3891"/>
    <property type="match status" value="1"/>
</dbReference>
<accession>A0A3E0DUN7</accession>
<comment type="caution">
    <text evidence="1">The sequence shown here is derived from an EMBL/GenBank/DDBJ whole genome shotgun (WGS) entry which is preliminary data.</text>
</comment>
<protein>
    <submittedName>
        <fullName evidence="1">Uncharacterized protein DUF3891</fullName>
    </submittedName>
</protein>
<evidence type="ECO:0000313" key="1">
    <source>
        <dbReference type="EMBL" id="REG88322.1"/>
    </source>
</evidence>
<organism evidence="1 2">
    <name type="scientific">Algoriphagus antarcticus</name>
    <dbReference type="NCBI Taxonomy" id="238540"/>
    <lineage>
        <taxon>Bacteria</taxon>
        <taxon>Pseudomonadati</taxon>
        <taxon>Bacteroidota</taxon>
        <taxon>Cytophagia</taxon>
        <taxon>Cytophagales</taxon>
        <taxon>Cyclobacteriaceae</taxon>
        <taxon>Algoriphagus</taxon>
    </lineage>
</organism>
<gene>
    <name evidence="1" type="ORF">C8N25_110100</name>
</gene>
<dbReference type="EMBL" id="QUNF01000010">
    <property type="protein sequence ID" value="REG88322.1"/>
    <property type="molecule type" value="Genomic_DNA"/>
</dbReference>
<dbReference type="RefSeq" id="WP_086542276.1">
    <property type="nucleotide sequence ID" value="NZ_MSSW01000045.1"/>
</dbReference>
<reference evidence="1 2" key="1">
    <citation type="submission" date="2018-08" db="EMBL/GenBank/DDBJ databases">
        <title>Genomic Encyclopedia of Archaeal and Bacterial Type Strains, Phase II (KMG-II): from individual species to whole genera.</title>
        <authorList>
            <person name="Goeker M."/>
        </authorList>
    </citation>
    <scope>NUCLEOTIDE SEQUENCE [LARGE SCALE GENOMIC DNA]</scope>
    <source>
        <strain evidence="1 2">DSM 15986</strain>
    </source>
</reference>
<proteinExistence type="predicted"/>
<sequence length="254" mass="29728">MIVSESDKGWKILFHKAHALLAMDIGLNLDYRFWPIQKYWAAGMESIGEHDNDQPKWKDRNNLTESGAPLDYRQRTEVDLEQAKAVARSAKYKSSFIVLMVSAHFQKLYGESEEQDVQEFMKELGESRDEILHNLELKKNEVEQCYQFLRFCDDLSLALCQNDCENDKKTVEFEAITGDEKISLTQLANGEFQLEPWIFAKHELVFYAEYYSTTTDFYNEDKELKNDLDLLRPLEKKFVFKKKGHISIPFLPSV</sequence>
<dbReference type="InterPro" id="IPR024992">
    <property type="entry name" value="DUF3891"/>
</dbReference>
<name>A0A3E0DUN7_9BACT</name>
<dbReference type="AlphaFoldDB" id="A0A3E0DUN7"/>
<dbReference type="OrthoDB" id="872894at2"/>
<evidence type="ECO:0000313" key="2">
    <source>
        <dbReference type="Proteomes" id="UP000256405"/>
    </source>
</evidence>
<dbReference type="Proteomes" id="UP000256405">
    <property type="component" value="Unassembled WGS sequence"/>
</dbReference>
<keyword evidence="2" id="KW-1185">Reference proteome</keyword>